<dbReference type="InterPro" id="IPR050091">
    <property type="entry name" value="PKS_NRPS_Biosynth_Enz"/>
</dbReference>
<organism evidence="4 5">
    <name type="scientific">Janthinobacterium fluminis</name>
    <dbReference type="NCBI Taxonomy" id="2987524"/>
    <lineage>
        <taxon>Bacteria</taxon>
        <taxon>Pseudomonadati</taxon>
        <taxon>Pseudomonadota</taxon>
        <taxon>Betaproteobacteria</taxon>
        <taxon>Burkholderiales</taxon>
        <taxon>Oxalobacteraceae</taxon>
        <taxon>Janthinobacterium</taxon>
    </lineage>
</organism>
<evidence type="ECO:0000313" key="5">
    <source>
        <dbReference type="Proteomes" id="UP001221208"/>
    </source>
</evidence>
<dbReference type="RefSeq" id="WP_273671094.1">
    <property type="nucleotide sequence ID" value="NZ_JAQQXR010000004.1"/>
</dbReference>
<gene>
    <name evidence="4" type="ORF">OIK44_12550</name>
</gene>
<keyword evidence="4" id="KW-0808">Transferase</keyword>
<feature type="domain" description="Malonyl-CoA:ACP transacylase (MAT)" evidence="3">
    <location>
        <begin position="8"/>
        <end position="315"/>
    </location>
</feature>
<name>A0ABT5K0C4_9BURK</name>
<evidence type="ECO:0000256" key="2">
    <source>
        <dbReference type="ARBA" id="ARBA00022553"/>
    </source>
</evidence>
<dbReference type="InterPro" id="IPR016035">
    <property type="entry name" value="Acyl_Trfase/lysoPLipase"/>
</dbReference>
<dbReference type="GO" id="GO:0016746">
    <property type="term" value="F:acyltransferase activity"/>
    <property type="evidence" value="ECO:0007669"/>
    <property type="project" value="UniProtKB-KW"/>
</dbReference>
<dbReference type="InterPro" id="IPR001227">
    <property type="entry name" value="Ac_transferase_dom_sf"/>
</dbReference>
<accession>A0ABT5K0C4</accession>
<dbReference type="SMART" id="SM00827">
    <property type="entry name" value="PKS_AT"/>
    <property type="match status" value="1"/>
</dbReference>
<comment type="caution">
    <text evidence="4">The sequence shown here is derived from an EMBL/GenBank/DDBJ whole genome shotgun (WGS) entry which is preliminary data.</text>
</comment>
<dbReference type="PANTHER" id="PTHR43775">
    <property type="entry name" value="FATTY ACID SYNTHASE"/>
    <property type="match status" value="1"/>
</dbReference>
<keyword evidence="1" id="KW-0596">Phosphopantetheine</keyword>
<evidence type="ECO:0000256" key="1">
    <source>
        <dbReference type="ARBA" id="ARBA00022450"/>
    </source>
</evidence>
<dbReference type="InterPro" id="IPR014043">
    <property type="entry name" value="Acyl_transferase_dom"/>
</dbReference>
<dbReference type="Gene3D" id="3.40.366.10">
    <property type="entry name" value="Malonyl-Coenzyme A Acyl Carrier Protein, domain 2"/>
    <property type="match status" value="1"/>
</dbReference>
<dbReference type="EMBL" id="JAQQXR010000004">
    <property type="protein sequence ID" value="MDC8758417.1"/>
    <property type="molecule type" value="Genomic_DNA"/>
</dbReference>
<dbReference type="SUPFAM" id="SSF52151">
    <property type="entry name" value="FabD/lysophospholipase-like"/>
    <property type="match status" value="1"/>
</dbReference>
<protein>
    <submittedName>
        <fullName evidence="4">Acyltransferase domain-containing protein</fullName>
    </submittedName>
</protein>
<evidence type="ECO:0000259" key="3">
    <source>
        <dbReference type="SMART" id="SM00827"/>
    </source>
</evidence>
<dbReference type="PANTHER" id="PTHR43775:SF37">
    <property type="entry name" value="SI:DKEY-61P9.11"/>
    <property type="match status" value="1"/>
</dbReference>
<proteinExistence type="predicted"/>
<keyword evidence="2" id="KW-0597">Phosphoprotein</keyword>
<keyword evidence="5" id="KW-1185">Reference proteome</keyword>
<keyword evidence="4" id="KW-0012">Acyltransferase</keyword>
<evidence type="ECO:0000313" key="4">
    <source>
        <dbReference type="EMBL" id="MDC8758417.1"/>
    </source>
</evidence>
<dbReference type="Proteomes" id="UP001221208">
    <property type="component" value="Unassembled WGS sequence"/>
</dbReference>
<dbReference type="Pfam" id="PF00698">
    <property type="entry name" value="Acyl_transf_1"/>
    <property type="match status" value="1"/>
</dbReference>
<reference evidence="4 5" key="1">
    <citation type="submission" date="2022-10" db="EMBL/GenBank/DDBJ databases">
        <title>Janthinobacterium sp. hw3 Genome sequencing.</title>
        <authorList>
            <person name="Park S."/>
        </authorList>
    </citation>
    <scope>NUCLEOTIDE SEQUENCE [LARGE SCALE GENOMIC DNA]</scope>
    <source>
        <strain evidence="5">hw3</strain>
    </source>
</reference>
<sequence length="326" mass="35118">MKRQTAFLFSGQGSQYYQMGRGLYEQNPTFRSCMDRLDRVAHALLGTSVLQALYGPQGKAEPFAELRLTHPAIFMLEFALARSVIELGVEPDCTVGASLGTFAALAVAGCLPAEEALELVIRQALAIEAHAGKGGIIAVLAEPRLYEDSDFLQARAEVAGRNFAAHFLLAAPGDNLPAIESFLARAGVTHQLLPVQYPFHARWIEPIRDVVIAASGTGRLRATATPVICCASAGIVKEFPEHYFWQVARDEIGFMRTIAQMEQSGPFDYLDLGPSGTLATFLKYLLPKQSASRSFAAMTPYGRDGELLAAAVANVRAAGVPAAMET</sequence>